<evidence type="ECO:0000313" key="1">
    <source>
        <dbReference type="EMBL" id="KAH3896292.1"/>
    </source>
</evidence>
<proteinExistence type="predicted"/>
<comment type="caution">
    <text evidence="1">The sequence shown here is derived from an EMBL/GenBank/DDBJ whole genome shotgun (WGS) entry which is preliminary data.</text>
</comment>
<name>A0A9D4NMN1_DREPO</name>
<organism evidence="1 2">
    <name type="scientific">Dreissena polymorpha</name>
    <name type="common">Zebra mussel</name>
    <name type="synonym">Mytilus polymorpha</name>
    <dbReference type="NCBI Taxonomy" id="45954"/>
    <lineage>
        <taxon>Eukaryota</taxon>
        <taxon>Metazoa</taxon>
        <taxon>Spiralia</taxon>
        <taxon>Lophotrochozoa</taxon>
        <taxon>Mollusca</taxon>
        <taxon>Bivalvia</taxon>
        <taxon>Autobranchia</taxon>
        <taxon>Heteroconchia</taxon>
        <taxon>Euheterodonta</taxon>
        <taxon>Imparidentia</taxon>
        <taxon>Neoheterodontei</taxon>
        <taxon>Myida</taxon>
        <taxon>Dreissenoidea</taxon>
        <taxon>Dreissenidae</taxon>
        <taxon>Dreissena</taxon>
    </lineage>
</organism>
<evidence type="ECO:0000313" key="2">
    <source>
        <dbReference type="Proteomes" id="UP000828390"/>
    </source>
</evidence>
<sequence>MKKEGLSFHPLLVDVSKARYVCVNDINKLVNINIPPRTTFITLSMVMTYNLRMSMVHAFTFRNAP</sequence>
<reference evidence="1" key="1">
    <citation type="journal article" date="2019" name="bioRxiv">
        <title>The Genome of the Zebra Mussel, Dreissena polymorpha: A Resource for Invasive Species Research.</title>
        <authorList>
            <person name="McCartney M.A."/>
            <person name="Auch B."/>
            <person name="Kono T."/>
            <person name="Mallez S."/>
            <person name="Zhang Y."/>
            <person name="Obille A."/>
            <person name="Becker A."/>
            <person name="Abrahante J.E."/>
            <person name="Garbe J."/>
            <person name="Badalamenti J.P."/>
            <person name="Herman A."/>
            <person name="Mangelson H."/>
            <person name="Liachko I."/>
            <person name="Sullivan S."/>
            <person name="Sone E.D."/>
            <person name="Koren S."/>
            <person name="Silverstein K.A.T."/>
            <person name="Beckman K.B."/>
            <person name="Gohl D.M."/>
        </authorList>
    </citation>
    <scope>NUCLEOTIDE SEQUENCE</scope>
    <source>
        <strain evidence="1">Duluth1</strain>
        <tissue evidence="1">Whole animal</tissue>
    </source>
</reference>
<accession>A0A9D4NMN1</accession>
<dbReference type="Proteomes" id="UP000828390">
    <property type="component" value="Unassembled WGS sequence"/>
</dbReference>
<dbReference type="EMBL" id="JAIWYP010000001">
    <property type="protein sequence ID" value="KAH3896292.1"/>
    <property type="molecule type" value="Genomic_DNA"/>
</dbReference>
<keyword evidence="2" id="KW-1185">Reference proteome</keyword>
<reference evidence="1" key="2">
    <citation type="submission" date="2020-11" db="EMBL/GenBank/DDBJ databases">
        <authorList>
            <person name="McCartney M.A."/>
            <person name="Auch B."/>
            <person name="Kono T."/>
            <person name="Mallez S."/>
            <person name="Becker A."/>
            <person name="Gohl D.M."/>
            <person name="Silverstein K.A.T."/>
            <person name="Koren S."/>
            <person name="Bechman K.B."/>
            <person name="Herman A."/>
            <person name="Abrahante J.E."/>
            <person name="Garbe J."/>
        </authorList>
    </citation>
    <scope>NUCLEOTIDE SEQUENCE</scope>
    <source>
        <strain evidence="1">Duluth1</strain>
        <tissue evidence="1">Whole animal</tissue>
    </source>
</reference>
<protein>
    <submittedName>
        <fullName evidence="1">Uncharacterized protein</fullName>
    </submittedName>
</protein>
<dbReference type="AlphaFoldDB" id="A0A9D4NMN1"/>
<gene>
    <name evidence="1" type="ORF">DPMN_020468</name>
</gene>